<dbReference type="EMBL" id="CP048685">
    <property type="protein sequence ID" value="QPJ62493.1"/>
    <property type="molecule type" value="Genomic_DNA"/>
</dbReference>
<dbReference type="Proteomes" id="UP000594688">
    <property type="component" value="Chromosome"/>
</dbReference>
<feature type="transmembrane region" description="Helical" evidence="1">
    <location>
        <begin position="117"/>
        <end position="142"/>
    </location>
</feature>
<feature type="transmembrane region" description="Helical" evidence="1">
    <location>
        <begin position="25"/>
        <end position="46"/>
    </location>
</feature>
<dbReference type="InterPro" id="IPR016174">
    <property type="entry name" value="Di-haem_cyt_TM"/>
</dbReference>
<name>A0A7T0G113_9BACT</name>
<gene>
    <name evidence="2" type="ORF">G3M70_11680</name>
</gene>
<dbReference type="GO" id="GO:0022904">
    <property type="term" value="P:respiratory electron transport chain"/>
    <property type="evidence" value="ECO:0007669"/>
    <property type="project" value="InterPro"/>
</dbReference>
<protein>
    <recommendedName>
        <fullName evidence="4">Cytochrome b561 bacterial/Ni-hydrogenase domain-containing protein</fullName>
    </recommendedName>
</protein>
<reference evidence="2 3" key="1">
    <citation type="submission" date="2020-02" db="EMBL/GenBank/DDBJ databases">
        <title>Genomic and physiological characterization of two novel Nitrospinaceae genera.</title>
        <authorList>
            <person name="Mueller A.J."/>
            <person name="Jung M.-Y."/>
            <person name="Strachan C.R."/>
            <person name="Herbold C.W."/>
            <person name="Kirkegaard R.H."/>
            <person name="Daims H."/>
        </authorList>
    </citation>
    <scope>NUCLEOTIDE SEQUENCE [LARGE SCALE GENOMIC DNA]</scope>
    <source>
        <strain evidence="2">EB</strain>
    </source>
</reference>
<evidence type="ECO:0000313" key="2">
    <source>
        <dbReference type="EMBL" id="QPJ62493.1"/>
    </source>
</evidence>
<sequence length="185" mass="21432">MSFFKLTIAEDPVEKKTEGYQNRISMLYGFSIAFAVTLVSGFWYYLVPRDINWNSSQTVLVLHLAGGVMTLFLFVVFYFLHMKDQAQGLFTLFMPWKLKRNKDEENQKFRQRQLGFALTWVFLVIFATGLVIAIPGLLFYSGLVWMKGYYNSQILISAHLLASVILIPVIFIHMLWIVRKGGRQS</sequence>
<dbReference type="KEGG" id="nli:G3M70_11680"/>
<feature type="transmembrane region" description="Helical" evidence="1">
    <location>
        <begin position="58"/>
        <end position="80"/>
    </location>
</feature>
<accession>A0A7T0G113</accession>
<proteinExistence type="predicted"/>
<dbReference type="GO" id="GO:0016020">
    <property type="term" value="C:membrane"/>
    <property type="evidence" value="ECO:0007669"/>
    <property type="project" value="InterPro"/>
</dbReference>
<feature type="transmembrane region" description="Helical" evidence="1">
    <location>
        <begin position="154"/>
        <end position="178"/>
    </location>
</feature>
<dbReference type="AlphaFoldDB" id="A0A7T0G113"/>
<evidence type="ECO:0000313" key="3">
    <source>
        <dbReference type="Proteomes" id="UP000594688"/>
    </source>
</evidence>
<keyword evidence="1" id="KW-1133">Transmembrane helix</keyword>
<organism evidence="2 3">
    <name type="scientific">Candidatus Nitronauta litoralis</name>
    <dbReference type="NCBI Taxonomy" id="2705533"/>
    <lineage>
        <taxon>Bacteria</taxon>
        <taxon>Pseudomonadati</taxon>
        <taxon>Nitrospinota/Tectimicrobiota group</taxon>
        <taxon>Nitrospinota</taxon>
        <taxon>Nitrospinia</taxon>
        <taxon>Nitrospinales</taxon>
        <taxon>Nitrospinaceae</taxon>
        <taxon>Candidatus Nitronauta</taxon>
    </lineage>
</organism>
<keyword evidence="1" id="KW-0812">Transmembrane</keyword>
<keyword evidence="1" id="KW-0472">Membrane</keyword>
<evidence type="ECO:0000256" key="1">
    <source>
        <dbReference type="SAM" id="Phobius"/>
    </source>
</evidence>
<evidence type="ECO:0008006" key="4">
    <source>
        <dbReference type="Google" id="ProtNLM"/>
    </source>
</evidence>
<dbReference type="SUPFAM" id="SSF81342">
    <property type="entry name" value="Transmembrane di-heme cytochromes"/>
    <property type="match status" value="1"/>
</dbReference>